<gene>
    <name evidence="5" type="ORF">H9948_08410</name>
</gene>
<proteinExistence type="predicted"/>
<organism evidence="5 6">
    <name type="scientific">Candidatus Jeotgalibaca merdavium</name>
    <dbReference type="NCBI Taxonomy" id="2838627"/>
    <lineage>
        <taxon>Bacteria</taxon>
        <taxon>Bacillati</taxon>
        <taxon>Bacillota</taxon>
        <taxon>Bacilli</taxon>
        <taxon>Lactobacillales</taxon>
        <taxon>Carnobacteriaceae</taxon>
        <taxon>Jeotgalibaca</taxon>
    </lineage>
</organism>
<dbReference type="Gene3D" id="3.40.50.2300">
    <property type="match status" value="2"/>
</dbReference>
<keyword evidence="2 5" id="KW-0238">DNA-binding</keyword>
<dbReference type="Gene3D" id="1.10.260.40">
    <property type="entry name" value="lambda repressor-like DNA-binding domains"/>
    <property type="match status" value="1"/>
</dbReference>
<protein>
    <submittedName>
        <fullName evidence="5">LacI family DNA-binding transcriptional regulator</fullName>
    </submittedName>
</protein>
<dbReference type="EMBL" id="DWYW01000193">
    <property type="protein sequence ID" value="HJA90797.1"/>
    <property type="molecule type" value="Genomic_DNA"/>
</dbReference>
<dbReference type="PROSITE" id="PS00356">
    <property type="entry name" value="HTH_LACI_1"/>
    <property type="match status" value="1"/>
</dbReference>
<dbReference type="GO" id="GO:0000976">
    <property type="term" value="F:transcription cis-regulatory region binding"/>
    <property type="evidence" value="ECO:0007669"/>
    <property type="project" value="TreeGrafter"/>
</dbReference>
<dbReference type="GO" id="GO:0003700">
    <property type="term" value="F:DNA-binding transcription factor activity"/>
    <property type="evidence" value="ECO:0007669"/>
    <property type="project" value="TreeGrafter"/>
</dbReference>
<keyword evidence="1" id="KW-0805">Transcription regulation</keyword>
<accession>A0A9D2I203</accession>
<evidence type="ECO:0000256" key="3">
    <source>
        <dbReference type="ARBA" id="ARBA00023163"/>
    </source>
</evidence>
<dbReference type="PRINTS" id="PR00036">
    <property type="entry name" value="HTHLACI"/>
</dbReference>
<dbReference type="CDD" id="cd01392">
    <property type="entry name" value="HTH_LacI"/>
    <property type="match status" value="1"/>
</dbReference>
<evidence type="ECO:0000259" key="4">
    <source>
        <dbReference type="PROSITE" id="PS50932"/>
    </source>
</evidence>
<keyword evidence="3" id="KW-0804">Transcription</keyword>
<dbReference type="AlphaFoldDB" id="A0A9D2I203"/>
<dbReference type="CDD" id="cd01544">
    <property type="entry name" value="PBP1_GalR"/>
    <property type="match status" value="1"/>
</dbReference>
<dbReference type="InterPro" id="IPR010982">
    <property type="entry name" value="Lambda_DNA-bd_dom_sf"/>
</dbReference>
<name>A0A9D2I203_9LACT</name>
<reference evidence="5" key="1">
    <citation type="journal article" date="2021" name="PeerJ">
        <title>Extensive microbial diversity within the chicken gut microbiome revealed by metagenomics and culture.</title>
        <authorList>
            <person name="Gilroy R."/>
            <person name="Ravi A."/>
            <person name="Getino M."/>
            <person name="Pursley I."/>
            <person name="Horton D.L."/>
            <person name="Alikhan N.F."/>
            <person name="Baker D."/>
            <person name="Gharbi K."/>
            <person name="Hall N."/>
            <person name="Watson M."/>
            <person name="Adriaenssens E.M."/>
            <person name="Foster-Nyarko E."/>
            <person name="Jarju S."/>
            <person name="Secka A."/>
            <person name="Antonio M."/>
            <person name="Oren A."/>
            <person name="Chaudhuri R.R."/>
            <person name="La Ragione R."/>
            <person name="Hildebrand F."/>
            <person name="Pallen M.J."/>
        </authorList>
    </citation>
    <scope>NUCLEOTIDE SEQUENCE</scope>
    <source>
        <strain evidence="5">CHK171-505</strain>
    </source>
</reference>
<dbReference type="PROSITE" id="PS50932">
    <property type="entry name" value="HTH_LACI_2"/>
    <property type="match status" value="1"/>
</dbReference>
<dbReference type="InterPro" id="IPR046335">
    <property type="entry name" value="LacI/GalR-like_sensor"/>
</dbReference>
<dbReference type="Pfam" id="PF13377">
    <property type="entry name" value="Peripla_BP_3"/>
    <property type="match status" value="1"/>
</dbReference>
<evidence type="ECO:0000313" key="6">
    <source>
        <dbReference type="Proteomes" id="UP000886856"/>
    </source>
</evidence>
<dbReference type="SUPFAM" id="SSF47413">
    <property type="entry name" value="lambda repressor-like DNA-binding domains"/>
    <property type="match status" value="1"/>
</dbReference>
<evidence type="ECO:0000313" key="5">
    <source>
        <dbReference type="EMBL" id="HJA90797.1"/>
    </source>
</evidence>
<dbReference type="InterPro" id="IPR028082">
    <property type="entry name" value="Peripla_BP_I"/>
</dbReference>
<dbReference type="InterPro" id="IPR000843">
    <property type="entry name" value="HTH_LacI"/>
</dbReference>
<reference evidence="5" key="2">
    <citation type="submission" date="2021-04" db="EMBL/GenBank/DDBJ databases">
        <authorList>
            <person name="Gilroy R."/>
        </authorList>
    </citation>
    <scope>NUCLEOTIDE SEQUENCE</scope>
    <source>
        <strain evidence="5">CHK171-505</strain>
    </source>
</reference>
<dbReference type="Pfam" id="PF00356">
    <property type="entry name" value="LacI"/>
    <property type="match status" value="1"/>
</dbReference>
<dbReference type="PANTHER" id="PTHR30146">
    <property type="entry name" value="LACI-RELATED TRANSCRIPTIONAL REPRESSOR"/>
    <property type="match status" value="1"/>
</dbReference>
<comment type="caution">
    <text evidence="5">The sequence shown here is derived from an EMBL/GenBank/DDBJ whole genome shotgun (WGS) entry which is preliminary data.</text>
</comment>
<dbReference type="SUPFAM" id="SSF53822">
    <property type="entry name" value="Periplasmic binding protein-like I"/>
    <property type="match status" value="1"/>
</dbReference>
<feature type="domain" description="HTH lacI-type" evidence="4">
    <location>
        <begin position="2"/>
        <end position="58"/>
    </location>
</feature>
<evidence type="ECO:0000256" key="2">
    <source>
        <dbReference type="ARBA" id="ARBA00023125"/>
    </source>
</evidence>
<dbReference type="PANTHER" id="PTHR30146:SF149">
    <property type="entry name" value="HTH-TYPE TRANSCRIPTIONAL REGULATOR EBGR"/>
    <property type="match status" value="1"/>
</dbReference>
<dbReference type="Proteomes" id="UP000886856">
    <property type="component" value="Unassembled WGS sequence"/>
</dbReference>
<dbReference type="SMART" id="SM00354">
    <property type="entry name" value="HTH_LACI"/>
    <property type="match status" value="1"/>
</dbReference>
<evidence type="ECO:0000256" key="1">
    <source>
        <dbReference type="ARBA" id="ARBA00023015"/>
    </source>
</evidence>
<sequence length="342" mass="38661">MTSIRDIAKMAGVSPASVSRILNHDETFSINENTRQRVIEIANQLNYSKDKNKKNAKSNRDELSIALIVRHGQGSEKDDPYFRDIRTGIESEAARWRLRLVQVFNMKDAEKNLKQLADYGAVIMIGEMDEEATQAIFAYNQRLILVDNYSEYEGIDCVQTDFAHKTKEVLELLYNRGHRKIAFVGGLGSKVTMTGESISYSDEIRAVNYMNWMKLKNLDIHTQVYQGSWQMESGLELGRQLLAASNRPTAVVVASDPLAVGVYKAINEAKLTIPEDISVVSFDDIEMARYMTPSLTSIRMDAKEMGSLAVKMAKERMLSERQMPIRIVCSSTLEIRESIKSL</sequence>